<dbReference type="CDD" id="cd09606">
    <property type="entry name" value="M3B_PepF"/>
    <property type="match status" value="1"/>
</dbReference>
<dbReference type="AlphaFoldDB" id="A0A0H3BLU8"/>
<evidence type="ECO:0000256" key="4">
    <source>
        <dbReference type="ARBA" id="ARBA00022833"/>
    </source>
</evidence>
<name>A0A0H3BLU8_TREPS</name>
<evidence type="ECO:0000256" key="3">
    <source>
        <dbReference type="ARBA" id="ARBA00022801"/>
    </source>
</evidence>
<evidence type="ECO:0000256" key="2">
    <source>
        <dbReference type="ARBA" id="ARBA00022723"/>
    </source>
</evidence>
<dbReference type="RefSeq" id="WP_010882470.1">
    <property type="nucleotide sequence ID" value="NC_010741.1"/>
</dbReference>
<dbReference type="InterPro" id="IPR001567">
    <property type="entry name" value="Pept_M3A_M3B_dom"/>
</dbReference>
<evidence type="ECO:0000259" key="7">
    <source>
        <dbReference type="Pfam" id="PF01432"/>
    </source>
</evidence>
<comment type="similarity">
    <text evidence="6">Belongs to the peptidase M3 family.</text>
</comment>
<proteinExistence type="inferred from homology"/>
<keyword evidence="1 6" id="KW-0645">Protease</keyword>
<keyword evidence="4 6" id="KW-0862">Zinc</keyword>
<keyword evidence="2 6" id="KW-0479">Metal-binding</keyword>
<dbReference type="Proteomes" id="UP000001202">
    <property type="component" value="Chromosome"/>
</dbReference>
<dbReference type="InterPro" id="IPR011976">
    <property type="entry name" value="Pept_M3B_oligopep-rel"/>
</dbReference>
<accession>A0A0H3BLU8</accession>
<evidence type="ECO:0000256" key="1">
    <source>
        <dbReference type="ARBA" id="ARBA00022670"/>
    </source>
</evidence>
<evidence type="ECO:0000313" key="8">
    <source>
        <dbReference type="EMBL" id="ACD71442.1"/>
    </source>
</evidence>
<dbReference type="Gene3D" id="1.10.1370.30">
    <property type="match status" value="1"/>
</dbReference>
<dbReference type="PATRIC" id="fig|455434.6.peg.1017"/>
<dbReference type="GO" id="GO:0006508">
    <property type="term" value="P:proteolysis"/>
    <property type="evidence" value="ECO:0007669"/>
    <property type="project" value="UniProtKB-KW"/>
</dbReference>
<keyword evidence="5 6" id="KW-0482">Metalloprotease</keyword>
<dbReference type="Pfam" id="PF01432">
    <property type="entry name" value="Peptidase_M3"/>
    <property type="match status" value="1"/>
</dbReference>
<dbReference type="GeneID" id="93876773"/>
<dbReference type="NCBIfam" id="TIGR02289">
    <property type="entry name" value="M3_not_pepF"/>
    <property type="match status" value="1"/>
</dbReference>
<dbReference type="EMBL" id="CP000805">
    <property type="protein sequence ID" value="ACD71442.1"/>
    <property type="molecule type" value="Genomic_DNA"/>
</dbReference>
<sequence>MQRFEDIPYTRPHMDILEHAVDAAHGEFAQARCARDAYASILAIEDLQRQYLTAQALANMRCSIDTRNTFYRREQDFFDAVHPRFARLDHAFNQLLLASPQRDGLEKLIGTHRFTLARLQSKTFCSEIMEDLAEENRLTSAYETLLASAHILFRGHHYTLAQLSPFMEHTDRNTRRDAHEAYYHFFAQHESELDTLYDTLVRVRTRIARTLGYDNYIQLGYDRLLRSDYDMQDIARYRTYILRYAVPLAAELHEQQRSRLGLSELLFYDEPLYFPSGNPVPQGDAPWILNQAACMYRELSPETDQFFTFMREYHLFDVCARIAKASGGYCTTLSTYRAPFIFANFNRTAHDVEVMTHEVGHAFQAYQRYRARLDPCLEAYVWPTYEACEIPSMSMEFLTWPWMGLFFGEQKERFYLRHLTQAVELLPYGAAVDEFQHWVYAHADASATERKKAWRALETQYLPRRRYGGQHYLSCGGLWMRQSHIFCIPFYYIDYTLAQICALQFWDRSRVAYTHLSTLTGAAPYASITPTAYAEAWHDYCVLCSRGGSEPFMRLLATANLHNPFEEDTFVSTLASCRAYFRTVGDRLS</sequence>
<dbReference type="SUPFAM" id="SSF55486">
    <property type="entry name" value="Metalloproteases ('zincins'), catalytic domain"/>
    <property type="match status" value="1"/>
</dbReference>
<gene>
    <name evidence="8" type="ordered locus">TPASS_1026</name>
</gene>
<dbReference type="KEGG" id="tpp:TPASS_1026"/>
<feature type="domain" description="Peptidase M3A/M3B catalytic" evidence="7">
    <location>
        <begin position="312"/>
        <end position="509"/>
    </location>
</feature>
<keyword evidence="3 6" id="KW-0378">Hydrolase</keyword>
<protein>
    <submittedName>
        <fullName evidence="8">Possible oligoendopeptidase F</fullName>
    </submittedName>
</protein>
<organism evidence="8 9">
    <name type="scientific">Treponema pallidum subsp. pallidum (strain SS14)</name>
    <dbReference type="NCBI Taxonomy" id="455434"/>
    <lineage>
        <taxon>Bacteria</taxon>
        <taxon>Pseudomonadati</taxon>
        <taxon>Spirochaetota</taxon>
        <taxon>Spirochaetia</taxon>
        <taxon>Spirochaetales</taxon>
        <taxon>Treponemataceae</taxon>
        <taxon>Treponema</taxon>
    </lineage>
</organism>
<comment type="cofactor">
    <cofactor evidence="6">
        <name>Zn(2+)</name>
        <dbReference type="ChEBI" id="CHEBI:29105"/>
    </cofactor>
    <text evidence="6">Binds 1 zinc ion.</text>
</comment>
<reference evidence="8 9" key="1">
    <citation type="journal article" date="2008" name="BMC Microbiol.">
        <title>Complete genome sequence of Treponema pallidum ssp. pallidum strain SS14 determined with oligonucleotide arrays.</title>
        <authorList>
            <person name="Matejkova P."/>
            <person name="Strouhal M."/>
            <person name="Smajs D."/>
            <person name="Norris S.J."/>
            <person name="Palzkill T."/>
            <person name="Petrosino J.F."/>
            <person name="Sodergren E."/>
            <person name="Norton J.E."/>
            <person name="Singh J."/>
            <person name="Richmond T.A."/>
            <person name="Molla M.N."/>
            <person name="Albert T.J."/>
            <person name="Weinstock G.M."/>
        </authorList>
    </citation>
    <scope>NUCLEOTIDE SEQUENCE [LARGE SCALE GENOMIC DNA]</scope>
    <source>
        <strain evidence="8 9">SS14</strain>
    </source>
</reference>
<dbReference type="GO" id="GO:0046872">
    <property type="term" value="F:metal ion binding"/>
    <property type="evidence" value="ECO:0007669"/>
    <property type="project" value="UniProtKB-UniRule"/>
</dbReference>
<evidence type="ECO:0000313" key="9">
    <source>
        <dbReference type="Proteomes" id="UP000001202"/>
    </source>
</evidence>
<evidence type="ECO:0000256" key="6">
    <source>
        <dbReference type="RuleBase" id="RU003435"/>
    </source>
</evidence>
<dbReference type="GO" id="GO:0004222">
    <property type="term" value="F:metalloendopeptidase activity"/>
    <property type="evidence" value="ECO:0007669"/>
    <property type="project" value="InterPro"/>
</dbReference>
<evidence type="ECO:0000256" key="5">
    <source>
        <dbReference type="ARBA" id="ARBA00023049"/>
    </source>
</evidence>